<accession>A0A1W1EJM3</accession>
<sequence>MKILRVILALTLLLILGAYGNQQNDNNKSIIKPTHPSLLQQNVEKDTKDDINIEKKESAIIKTKLVEELLSQMRAKEGKPIVSKISSIGKDKSITQIINYAINNN</sequence>
<gene>
    <name evidence="1" type="ORF">MNB_SV-15-44</name>
</gene>
<protein>
    <submittedName>
        <fullName evidence="1">Uncharacterized protein</fullName>
    </submittedName>
</protein>
<proteinExistence type="predicted"/>
<dbReference type="AlphaFoldDB" id="A0A1W1EJM3"/>
<dbReference type="EMBL" id="FRYL01000023">
    <property type="protein sequence ID" value="SHO80992.1"/>
    <property type="molecule type" value="Genomic_DNA"/>
</dbReference>
<name>A0A1W1EJM3_9ZZZZ</name>
<evidence type="ECO:0000313" key="1">
    <source>
        <dbReference type="EMBL" id="SHO80992.1"/>
    </source>
</evidence>
<organism evidence="1">
    <name type="scientific">hydrothermal vent metagenome</name>
    <dbReference type="NCBI Taxonomy" id="652676"/>
    <lineage>
        <taxon>unclassified sequences</taxon>
        <taxon>metagenomes</taxon>
        <taxon>ecological metagenomes</taxon>
    </lineage>
</organism>
<reference evidence="1" key="1">
    <citation type="submission" date="2016-10" db="EMBL/GenBank/DDBJ databases">
        <authorList>
            <person name="de Groot N.N."/>
        </authorList>
    </citation>
    <scope>NUCLEOTIDE SEQUENCE</scope>
</reference>